<feature type="domain" description="STAS" evidence="5">
    <location>
        <begin position="807"/>
        <end position="906"/>
    </location>
</feature>
<dbReference type="Gene3D" id="3.60.40.10">
    <property type="entry name" value="PPM-type phosphatase domain"/>
    <property type="match status" value="1"/>
</dbReference>
<dbReference type="Gene3D" id="3.30.450.20">
    <property type="entry name" value="PAS domain"/>
    <property type="match status" value="2"/>
</dbReference>
<proteinExistence type="predicted"/>
<evidence type="ECO:0000256" key="1">
    <source>
        <dbReference type="ARBA" id="ARBA00022801"/>
    </source>
</evidence>
<dbReference type="Pfam" id="PF01590">
    <property type="entry name" value="GAF"/>
    <property type="match status" value="1"/>
</dbReference>
<feature type="domain" description="PAC" evidence="4">
    <location>
        <begin position="80"/>
        <end position="132"/>
    </location>
</feature>
<dbReference type="SMART" id="SM00086">
    <property type="entry name" value="PAC"/>
    <property type="match status" value="2"/>
</dbReference>
<dbReference type="SUPFAM" id="SSF55874">
    <property type="entry name" value="ATPase domain of HSP90 chaperone/DNA topoisomerase II/histidine kinase"/>
    <property type="match status" value="1"/>
</dbReference>
<evidence type="ECO:0000256" key="2">
    <source>
        <dbReference type="SAM" id="MobiDB-lite"/>
    </source>
</evidence>
<comment type="caution">
    <text evidence="6">The sequence shown here is derived from an EMBL/GenBank/DDBJ whole genome shotgun (WGS) entry which is preliminary data.</text>
</comment>
<dbReference type="PROSITE" id="PS50801">
    <property type="entry name" value="STAS"/>
    <property type="match status" value="1"/>
</dbReference>
<feature type="domain" description="PAS" evidence="3">
    <location>
        <begin position="297"/>
        <end position="348"/>
    </location>
</feature>
<dbReference type="Gene3D" id="3.30.750.24">
    <property type="entry name" value="STAS domain"/>
    <property type="match status" value="1"/>
</dbReference>
<dbReference type="InterPro" id="IPR013767">
    <property type="entry name" value="PAS_fold"/>
</dbReference>
<dbReference type="Pfam" id="PF13581">
    <property type="entry name" value="HATPase_c_2"/>
    <property type="match status" value="1"/>
</dbReference>
<evidence type="ECO:0000313" key="7">
    <source>
        <dbReference type="Proteomes" id="UP001597168"/>
    </source>
</evidence>
<dbReference type="PANTHER" id="PTHR43156:SF2">
    <property type="entry name" value="STAGE II SPORULATION PROTEIN E"/>
    <property type="match status" value="1"/>
</dbReference>
<reference evidence="7" key="1">
    <citation type="journal article" date="2019" name="Int. J. Syst. Evol. Microbiol.">
        <title>The Global Catalogue of Microorganisms (GCM) 10K type strain sequencing project: providing services to taxonomists for standard genome sequencing and annotation.</title>
        <authorList>
            <consortium name="The Broad Institute Genomics Platform"/>
            <consortium name="The Broad Institute Genome Sequencing Center for Infectious Disease"/>
            <person name="Wu L."/>
            <person name="Ma J."/>
        </authorList>
    </citation>
    <scope>NUCLEOTIDE SEQUENCE [LARGE SCALE GENOMIC DNA]</scope>
    <source>
        <strain evidence="7">CCUG 60214</strain>
    </source>
</reference>
<evidence type="ECO:0000259" key="4">
    <source>
        <dbReference type="PROSITE" id="PS50113"/>
    </source>
</evidence>
<dbReference type="PROSITE" id="PS50113">
    <property type="entry name" value="PAC"/>
    <property type="match status" value="1"/>
</dbReference>
<dbReference type="InterPro" id="IPR003018">
    <property type="entry name" value="GAF"/>
</dbReference>
<dbReference type="EMBL" id="JBHTLK010000073">
    <property type="protein sequence ID" value="MFD1148673.1"/>
    <property type="molecule type" value="Genomic_DNA"/>
</dbReference>
<accession>A0ABW3QUZ6</accession>
<gene>
    <name evidence="6" type="ORF">ACFQ3T_16200</name>
</gene>
<dbReference type="SMART" id="SM00065">
    <property type="entry name" value="GAF"/>
    <property type="match status" value="1"/>
</dbReference>
<name>A0ABW3QUZ6_9PSEU</name>
<keyword evidence="1" id="KW-0378">Hydrolase</keyword>
<dbReference type="Pfam" id="PF00989">
    <property type="entry name" value="PAS"/>
    <property type="match status" value="1"/>
</dbReference>
<dbReference type="InterPro" id="IPR013655">
    <property type="entry name" value="PAS_fold_3"/>
</dbReference>
<dbReference type="Gene3D" id="3.30.565.10">
    <property type="entry name" value="Histidine kinase-like ATPase, C-terminal domain"/>
    <property type="match status" value="1"/>
</dbReference>
<sequence length="906" mass="97569">MTAPMGADLTGLVNGMGVVAWEADVRSRRLTFVSPHAEVLLGYPPEFWSGDLDSLVGLIHSDDRAEVWRAWRAGVLQDYFEVEFRATAADGRLMWLRCRVQVVHGDAGVPVRVRGMLADVTRRRTAEQGDRFLAALERELQGVDDAEEVMATVTRLLRAHLNADRCAYARVEDDEDHFVMSGDHATGLPPLRGRFAMSAFGEQALRAMRAGQPWVVVDALRDPRLTDEDRDAYRRTGIRAVVSVPLLRGGRFVAGLAVHQASVRHWTPAELEVITVVVHRCWESLQRVHADRARRESEQRYRLLVERATDAIWVLDGESRFVEVNPAACVLLGRTRDELVGTSVTDLVVSVPDGRASADVDAAGDHVVTEVWQVRRGDGTVIALELSIQSTPTGVQAIGRDVTERQRVEAERELLLRREHEIAAALQRSLLPRELPTLDRLAIAARYLPASTYAQIGGDWYDVLELDGNTVALCVGDVVGKGPSAAAVMGQLRSALAGYLLEGRSPAAALERLDVFARRVDGAAGSTCACLTLDRDTGVLRCATAGHPPPLVAHAETVWFLTGGRGPVLGAPGGARYVEHTVDLPVGASVVLYTDGLVEDRDLPIDDGLDRLLAVVRDARAAAPDALTDAVTDVLLVDGQDDDVALVVARYLPPPLVGALPAQPASLSVMRRGVEAWAAAAALSEDLLDDLQLALGEAAANVVDHAYPPGQEGSLEYEVANTATTVHVTVRDHGRWRPVPADPGYRGRGTGIIRTLAEQVVFEQGEAGTTVDFHLSLRPGVPAPPVRPEEEVTGLLDDPAGGTTRRVRLTGDLDLDTVREVRAPLLSRVGDTDQRPVDVDLTGLRYLGSSGIALLLDVSEAATRAGRALTVLVSEGSAPARALSVAGLDDGDLAESLIVRTVPQMP</sequence>
<dbReference type="InterPro" id="IPR001932">
    <property type="entry name" value="PPM-type_phosphatase-like_dom"/>
</dbReference>
<dbReference type="Pfam" id="PF07228">
    <property type="entry name" value="SpoIIE"/>
    <property type="match status" value="1"/>
</dbReference>
<dbReference type="InterPro" id="IPR052016">
    <property type="entry name" value="Bact_Sigma-Reg"/>
</dbReference>
<dbReference type="InterPro" id="IPR001610">
    <property type="entry name" value="PAC"/>
</dbReference>
<dbReference type="Pfam" id="PF08447">
    <property type="entry name" value="PAS_3"/>
    <property type="match status" value="1"/>
</dbReference>
<dbReference type="SUPFAM" id="SSF55781">
    <property type="entry name" value="GAF domain-like"/>
    <property type="match status" value="1"/>
</dbReference>
<feature type="region of interest" description="Disordered" evidence="2">
    <location>
        <begin position="781"/>
        <end position="801"/>
    </location>
</feature>
<dbReference type="CDD" id="cd16936">
    <property type="entry name" value="HATPase_RsbW-like"/>
    <property type="match status" value="1"/>
</dbReference>
<evidence type="ECO:0000259" key="5">
    <source>
        <dbReference type="PROSITE" id="PS50801"/>
    </source>
</evidence>
<dbReference type="SUPFAM" id="SSF52091">
    <property type="entry name" value="SpoIIaa-like"/>
    <property type="match status" value="1"/>
</dbReference>
<organism evidence="6 7">
    <name type="scientific">Saccharothrix hoggarensis</name>
    <dbReference type="NCBI Taxonomy" id="913853"/>
    <lineage>
        <taxon>Bacteria</taxon>
        <taxon>Bacillati</taxon>
        <taxon>Actinomycetota</taxon>
        <taxon>Actinomycetes</taxon>
        <taxon>Pseudonocardiales</taxon>
        <taxon>Pseudonocardiaceae</taxon>
        <taxon>Saccharothrix</taxon>
    </lineage>
</organism>
<dbReference type="SUPFAM" id="SSF81606">
    <property type="entry name" value="PP2C-like"/>
    <property type="match status" value="1"/>
</dbReference>
<dbReference type="NCBIfam" id="TIGR00229">
    <property type="entry name" value="sensory_box"/>
    <property type="match status" value="1"/>
</dbReference>
<dbReference type="InterPro" id="IPR003594">
    <property type="entry name" value="HATPase_dom"/>
</dbReference>
<dbReference type="SMART" id="SM00091">
    <property type="entry name" value="PAS"/>
    <property type="match status" value="2"/>
</dbReference>
<dbReference type="InterPro" id="IPR036890">
    <property type="entry name" value="HATPase_C_sf"/>
</dbReference>
<dbReference type="InterPro" id="IPR029016">
    <property type="entry name" value="GAF-like_dom_sf"/>
</dbReference>
<dbReference type="InterPro" id="IPR058548">
    <property type="entry name" value="MlaB-like_STAS"/>
</dbReference>
<dbReference type="InterPro" id="IPR000014">
    <property type="entry name" value="PAS"/>
</dbReference>
<dbReference type="Proteomes" id="UP001597168">
    <property type="component" value="Unassembled WGS sequence"/>
</dbReference>
<dbReference type="PROSITE" id="PS50112">
    <property type="entry name" value="PAS"/>
    <property type="match status" value="1"/>
</dbReference>
<dbReference type="RefSeq" id="WP_380724095.1">
    <property type="nucleotide sequence ID" value="NZ_JBHTLK010000073.1"/>
</dbReference>
<evidence type="ECO:0000259" key="3">
    <source>
        <dbReference type="PROSITE" id="PS50112"/>
    </source>
</evidence>
<dbReference type="InterPro" id="IPR036457">
    <property type="entry name" value="PPM-type-like_dom_sf"/>
</dbReference>
<dbReference type="PANTHER" id="PTHR43156">
    <property type="entry name" value="STAGE II SPORULATION PROTEIN E-RELATED"/>
    <property type="match status" value="1"/>
</dbReference>
<dbReference type="InterPro" id="IPR036513">
    <property type="entry name" value="STAS_dom_sf"/>
</dbReference>
<dbReference type="SUPFAM" id="SSF55785">
    <property type="entry name" value="PYP-like sensor domain (PAS domain)"/>
    <property type="match status" value="2"/>
</dbReference>
<dbReference type="Pfam" id="PF13466">
    <property type="entry name" value="STAS_2"/>
    <property type="match status" value="1"/>
</dbReference>
<keyword evidence="7" id="KW-1185">Reference proteome</keyword>
<protein>
    <submittedName>
        <fullName evidence="6">SpoIIE family protein phosphatase</fullName>
    </submittedName>
</protein>
<dbReference type="SMART" id="SM00331">
    <property type="entry name" value="PP2C_SIG"/>
    <property type="match status" value="1"/>
</dbReference>
<dbReference type="CDD" id="cd07043">
    <property type="entry name" value="STAS_anti-anti-sigma_factors"/>
    <property type="match status" value="1"/>
</dbReference>
<dbReference type="InterPro" id="IPR000700">
    <property type="entry name" value="PAS-assoc_C"/>
</dbReference>
<evidence type="ECO:0000313" key="6">
    <source>
        <dbReference type="EMBL" id="MFD1148673.1"/>
    </source>
</evidence>
<dbReference type="CDD" id="cd00130">
    <property type="entry name" value="PAS"/>
    <property type="match status" value="2"/>
</dbReference>
<dbReference type="Gene3D" id="3.30.450.40">
    <property type="match status" value="1"/>
</dbReference>
<dbReference type="InterPro" id="IPR002645">
    <property type="entry name" value="STAS_dom"/>
</dbReference>
<dbReference type="InterPro" id="IPR035965">
    <property type="entry name" value="PAS-like_dom_sf"/>
</dbReference>